<dbReference type="GO" id="GO:0006357">
    <property type="term" value="P:regulation of transcription by RNA polymerase II"/>
    <property type="evidence" value="ECO:0007669"/>
    <property type="project" value="TreeGrafter"/>
</dbReference>
<dbReference type="RefSeq" id="XP_001735187.1">
    <property type="nucleotide sequence ID" value="XM_001735135.1"/>
</dbReference>
<dbReference type="GO" id="GO:0008270">
    <property type="term" value="F:zinc ion binding"/>
    <property type="evidence" value="ECO:0007669"/>
    <property type="project" value="UniProtKB-KW"/>
</dbReference>
<keyword evidence="1" id="KW-0479">Metal-binding</keyword>
<protein>
    <recommendedName>
        <fullName evidence="5">PHD-type domain-containing protein</fullName>
    </recommendedName>
</protein>
<dbReference type="GO" id="GO:0032221">
    <property type="term" value="C:Rpd3S complex"/>
    <property type="evidence" value="ECO:0007669"/>
    <property type="project" value="TreeGrafter"/>
</dbReference>
<dbReference type="PROSITE" id="PS01359">
    <property type="entry name" value="ZF_PHD_1"/>
    <property type="match status" value="1"/>
</dbReference>
<evidence type="ECO:0000256" key="3">
    <source>
        <dbReference type="ARBA" id="ARBA00022833"/>
    </source>
</evidence>
<dbReference type="VEuPathDB" id="AmoebaDB:EDI_005300"/>
<dbReference type="InterPro" id="IPR001965">
    <property type="entry name" value="Znf_PHD"/>
</dbReference>
<dbReference type="PROSITE" id="PS50016">
    <property type="entry name" value="ZF_PHD_2"/>
    <property type="match status" value="1"/>
</dbReference>
<evidence type="ECO:0000256" key="1">
    <source>
        <dbReference type="ARBA" id="ARBA00022723"/>
    </source>
</evidence>
<dbReference type="InterPro" id="IPR052819">
    <property type="entry name" value="Chromatin_regulatory_protein"/>
</dbReference>
<proteinExistence type="predicted"/>
<dbReference type="Gene3D" id="3.30.40.10">
    <property type="entry name" value="Zinc/RING finger domain, C3HC4 (zinc finger)"/>
    <property type="match status" value="2"/>
</dbReference>
<dbReference type="PANTHER" id="PTHR47636:SF1">
    <property type="entry name" value="TRANSCRIPTIONAL REGULATORY PROTEIN RCO1"/>
    <property type="match status" value="1"/>
</dbReference>
<gene>
    <name evidence="6" type="ORF">EDI_005300</name>
</gene>
<sequence>MSENSGEERQLRVKHHKIQNHDFCDCCTKNNGIILYCDGCDCSFHLQCACPPIASDKIPEKEWFCRVCSYRLGITKLDIPENDPFYLVHKHLTTVNPIQFEVPRYISKYTDYEPPKKPTKYSRDVCEYCEQKGVHVKCAHPGCSRAFHLQCHDPPLFAIPKIFFCDIHTPKKEKKIQFLKPTSAIFLHESTEEDPSFFSPVAPLIKLEEKLKR</sequence>
<evidence type="ECO:0000256" key="4">
    <source>
        <dbReference type="PROSITE-ProRule" id="PRU00146"/>
    </source>
</evidence>
<name>B0EA19_ENTDS</name>
<dbReference type="SUPFAM" id="SSF57903">
    <property type="entry name" value="FYVE/PHD zinc finger"/>
    <property type="match status" value="2"/>
</dbReference>
<keyword evidence="7" id="KW-1185">Reference proteome</keyword>
<dbReference type="SMART" id="SM00249">
    <property type="entry name" value="PHD"/>
    <property type="match status" value="2"/>
</dbReference>
<keyword evidence="3" id="KW-0862">Zinc</keyword>
<dbReference type="KEGG" id="edi:EDI_005300"/>
<organism evidence="7">
    <name type="scientific">Entamoeba dispar (strain ATCC PRA-260 / SAW760)</name>
    <dbReference type="NCBI Taxonomy" id="370354"/>
    <lineage>
        <taxon>Eukaryota</taxon>
        <taxon>Amoebozoa</taxon>
        <taxon>Evosea</taxon>
        <taxon>Archamoebae</taxon>
        <taxon>Mastigamoebida</taxon>
        <taxon>Entamoebidae</taxon>
        <taxon>Entamoeba</taxon>
    </lineage>
</organism>
<accession>B0EA19</accession>
<dbReference type="InterPro" id="IPR019786">
    <property type="entry name" value="Zinc_finger_PHD-type_CS"/>
</dbReference>
<dbReference type="InterPro" id="IPR011011">
    <property type="entry name" value="Znf_FYVE_PHD"/>
</dbReference>
<keyword evidence="2 4" id="KW-0863">Zinc-finger</keyword>
<dbReference type="eggNOG" id="KOG4299">
    <property type="taxonomic scope" value="Eukaryota"/>
</dbReference>
<dbReference type="AlphaFoldDB" id="B0EA19"/>
<dbReference type="Pfam" id="PF00628">
    <property type="entry name" value="PHD"/>
    <property type="match status" value="1"/>
</dbReference>
<feature type="domain" description="PHD-type" evidence="5">
    <location>
        <begin position="21"/>
        <end position="71"/>
    </location>
</feature>
<evidence type="ECO:0000313" key="6">
    <source>
        <dbReference type="EMBL" id="EDR28632.1"/>
    </source>
</evidence>
<dbReference type="InterPro" id="IPR013083">
    <property type="entry name" value="Znf_RING/FYVE/PHD"/>
</dbReference>
<dbReference type="Pfam" id="PF13771">
    <property type="entry name" value="zf-HC5HC2H"/>
    <property type="match status" value="1"/>
</dbReference>
<dbReference type="InterPro" id="IPR019787">
    <property type="entry name" value="Znf_PHD-finger"/>
</dbReference>
<evidence type="ECO:0000259" key="5">
    <source>
        <dbReference type="PROSITE" id="PS50016"/>
    </source>
</evidence>
<dbReference type="GeneID" id="5880126"/>
<dbReference type="OrthoDB" id="5863171at2759"/>
<dbReference type="EMBL" id="DS548406">
    <property type="protein sequence ID" value="EDR28632.1"/>
    <property type="molecule type" value="Genomic_DNA"/>
</dbReference>
<dbReference type="OMA" id="CHICTRS"/>
<evidence type="ECO:0000313" key="7">
    <source>
        <dbReference type="Proteomes" id="UP000008076"/>
    </source>
</evidence>
<dbReference type="PANTHER" id="PTHR47636">
    <property type="entry name" value="TRANSCRIPTIONAL REGULATORY PROTEIN RCO1"/>
    <property type="match status" value="1"/>
</dbReference>
<dbReference type="Proteomes" id="UP000008076">
    <property type="component" value="Unassembled WGS sequence"/>
</dbReference>
<evidence type="ECO:0000256" key="2">
    <source>
        <dbReference type="ARBA" id="ARBA00022771"/>
    </source>
</evidence>
<reference evidence="7" key="1">
    <citation type="submission" date="2007-12" db="EMBL/GenBank/DDBJ databases">
        <title>Annotation of Entamoeba dispar SAW760.</title>
        <authorList>
            <person name="Lorenzi H."/>
            <person name="Inman J."/>
            <person name="Schobel S."/>
            <person name="Amedeo P."/>
            <person name="Caler E."/>
        </authorList>
    </citation>
    <scope>NUCLEOTIDE SEQUENCE [LARGE SCALE GENOMIC DNA]</scope>
    <source>
        <strain evidence="7">ATCC PRA-260 / SAW760</strain>
    </source>
</reference>